<name>A6FXB7_9BACT</name>
<dbReference type="eggNOG" id="COG5297">
    <property type="taxonomic scope" value="Bacteria"/>
</dbReference>
<proteinExistence type="predicted"/>
<evidence type="ECO:0008006" key="7">
    <source>
        <dbReference type="Google" id="ProtNLM"/>
    </source>
</evidence>
<dbReference type="OrthoDB" id="5486621at2"/>
<dbReference type="Pfam" id="PF07627">
    <property type="entry name" value="PSCyt3"/>
    <property type="match status" value="1"/>
</dbReference>
<evidence type="ECO:0000259" key="3">
    <source>
        <dbReference type="Pfam" id="PF07631"/>
    </source>
</evidence>
<evidence type="ECO:0000313" key="5">
    <source>
        <dbReference type="EMBL" id="EDM81941.1"/>
    </source>
</evidence>
<evidence type="ECO:0000259" key="4">
    <source>
        <dbReference type="Pfam" id="PF07637"/>
    </source>
</evidence>
<organism evidence="5 6">
    <name type="scientific">Plesiocystis pacifica SIR-1</name>
    <dbReference type="NCBI Taxonomy" id="391625"/>
    <lineage>
        <taxon>Bacteria</taxon>
        <taxon>Pseudomonadati</taxon>
        <taxon>Myxococcota</taxon>
        <taxon>Polyangia</taxon>
        <taxon>Nannocystales</taxon>
        <taxon>Nannocystaceae</taxon>
        <taxon>Plesiocystis</taxon>
    </lineage>
</organism>
<dbReference type="InterPro" id="IPR013043">
    <property type="entry name" value="DUF1595"/>
</dbReference>
<feature type="region of interest" description="Disordered" evidence="1">
    <location>
        <begin position="1"/>
        <end position="56"/>
    </location>
</feature>
<dbReference type="EMBL" id="ABCS01000001">
    <property type="protein sequence ID" value="EDM81941.1"/>
    <property type="molecule type" value="Genomic_DNA"/>
</dbReference>
<feature type="domain" description="DUF1595" evidence="4">
    <location>
        <begin position="142"/>
        <end position="204"/>
    </location>
</feature>
<sequence length="554" mass="60652">MTLVAAPGCQGDDADGGGDDEVGEDNGEDADGTTDGTDEGTGEEGGDDFIPPHGGMRRMLDHQYVNSIGYMFGDEAQAVADPPGDLALHGYDAIGAAEIAPGLDLVELYETSALEIGDAVVANPGRLASFVPCVTESPGQACYTDIAQTLGHIAWRRPLTDAEVSEIVDIALEAEEWGEGDFNAGLKYELVRILLSPNFIYVKEVGVQDANEPEEFWLTGPEMVTRVSLLINGRIPSLATLESAEAGNYDSVDAIEDFARALLADPSAPDAISEFFGEYLDLRIPGKNLDAFPNYSEALADSMLQETDMLLRHVIWEADTDWRTFYDADFTFIDQNLADLYGMAAPEEPFGQVELPADQNRAGFLTQGTFLARNAHADGNSTTRRGHYIQERMLCFTIPPPPPDVNPNIPEIPEGEQMTLREVMEQIHLEEESCASCHKDMDPLGFVLENFDALGQWRTEDNGLPIDSVVDYGDWGTMSNGVDLATNVAMDPRTTQCLVNNIIRFGRGSLEDFNNESDEILELYADFETANFRVKELLVSFVTSELFRQVGEPK</sequence>
<feature type="compositionally biased region" description="Low complexity" evidence="1">
    <location>
        <begin position="1"/>
        <end position="11"/>
    </location>
</feature>
<gene>
    <name evidence="5" type="ORF">PPSIR1_05723</name>
</gene>
<dbReference type="AlphaFoldDB" id="A6FXB7"/>
<keyword evidence="6" id="KW-1185">Reference proteome</keyword>
<dbReference type="Proteomes" id="UP000005801">
    <property type="component" value="Unassembled WGS sequence"/>
</dbReference>
<dbReference type="InterPro" id="IPR013039">
    <property type="entry name" value="DUF1588"/>
</dbReference>
<reference evidence="5 6" key="1">
    <citation type="submission" date="2007-06" db="EMBL/GenBank/DDBJ databases">
        <authorList>
            <person name="Shimkets L."/>
            <person name="Ferriera S."/>
            <person name="Johnson J."/>
            <person name="Kravitz S."/>
            <person name="Beeson K."/>
            <person name="Sutton G."/>
            <person name="Rogers Y.-H."/>
            <person name="Friedman R."/>
            <person name="Frazier M."/>
            <person name="Venter J.C."/>
        </authorList>
    </citation>
    <scope>NUCLEOTIDE SEQUENCE [LARGE SCALE GENOMIC DNA]</scope>
    <source>
        <strain evidence="5 6">SIR-1</strain>
    </source>
</reference>
<evidence type="ECO:0000313" key="6">
    <source>
        <dbReference type="Proteomes" id="UP000005801"/>
    </source>
</evidence>
<evidence type="ECO:0000259" key="2">
    <source>
        <dbReference type="Pfam" id="PF07627"/>
    </source>
</evidence>
<protein>
    <recommendedName>
        <fullName evidence="7">Cellulose-binding domain protein</fullName>
    </recommendedName>
</protein>
<accession>A6FXB7</accession>
<feature type="domain" description="DUF1592" evidence="3">
    <location>
        <begin position="219"/>
        <end position="343"/>
    </location>
</feature>
<dbReference type="InterPro" id="IPR013042">
    <property type="entry name" value="DUF1592"/>
</dbReference>
<feature type="domain" description="DUF1588" evidence="2">
    <location>
        <begin position="361"/>
        <end position="461"/>
    </location>
</feature>
<dbReference type="RefSeq" id="WP_006969116.1">
    <property type="nucleotide sequence ID" value="NZ_ABCS01000001.1"/>
</dbReference>
<comment type="caution">
    <text evidence="5">The sequence shown here is derived from an EMBL/GenBank/DDBJ whole genome shotgun (WGS) entry which is preliminary data.</text>
</comment>
<dbReference type="Pfam" id="PF07637">
    <property type="entry name" value="PSD5"/>
    <property type="match status" value="1"/>
</dbReference>
<dbReference type="Pfam" id="PF07631">
    <property type="entry name" value="PSD4"/>
    <property type="match status" value="1"/>
</dbReference>
<evidence type="ECO:0000256" key="1">
    <source>
        <dbReference type="SAM" id="MobiDB-lite"/>
    </source>
</evidence>
<dbReference type="STRING" id="391625.PPSIR1_05723"/>
<feature type="compositionally biased region" description="Acidic residues" evidence="1">
    <location>
        <begin position="12"/>
        <end position="47"/>
    </location>
</feature>